<dbReference type="PATRIC" id="fig|1423734.3.peg.2835"/>
<keyword evidence="3" id="KW-1185">Reference proteome</keyword>
<keyword evidence="1" id="KW-0472">Membrane</keyword>
<proteinExistence type="predicted"/>
<keyword evidence="1" id="KW-0812">Transmembrane</keyword>
<dbReference type="NCBIfam" id="NF033218">
    <property type="entry name" value="anchor_AmaP"/>
    <property type="match status" value="1"/>
</dbReference>
<dbReference type="STRING" id="1423734.FC83_GL002790"/>
<dbReference type="Proteomes" id="UP000051236">
    <property type="component" value="Unassembled WGS sequence"/>
</dbReference>
<reference evidence="2 3" key="1">
    <citation type="journal article" date="2015" name="Genome Announc.">
        <title>Expanding the biotechnology potential of lactobacilli through comparative genomics of 213 strains and associated genera.</title>
        <authorList>
            <person name="Sun Z."/>
            <person name="Harris H.M."/>
            <person name="McCann A."/>
            <person name="Guo C."/>
            <person name="Argimon S."/>
            <person name="Zhang W."/>
            <person name="Yang X."/>
            <person name="Jeffery I.B."/>
            <person name="Cooney J.C."/>
            <person name="Kagawa T.F."/>
            <person name="Liu W."/>
            <person name="Song Y."/>
            <person name="Salvetti E."/>
            <person name="Wrobel A."/>
            <person name="Rasinkangas P."/>
            <person name="Parkhill J."/>
            <person name="Rea M.C."/>
            <person name="O'Sullivan O."/>
            <person name="Ritari J."/>
            <person name="Douillard F.P."/>
            <person name="Paul Ross R."/>
            <person name="Yang R."/>
            <person name="Briner A.E."/>
            <person name="Felis G.E."/>
            <person name="de Vos W.M."/>
            <person name="Barrangou R."/>
            <person name="Klaenhammer T.R."/>
            <person name="Caufield P.W."/>
            <person name="Cui Y."/>
            <person name="Zhang H."/>
            <person name="O'Toole P.W."/>
        </authorList>
    </citation>
    <scope>NUCLEOTIDE SEQUENCE [LARGE SCALE GENOMIC DNA]</scope>
    <source>
        <strain evidence="2 3">DSM 18527</strain>
    </source>
</reference>
<protein>
    <recommendedName>
        <fullName evidence="4">Alkaline shock response membrane anchor protein AmaP</fullName>
    </recommendedName>
</protein>
<evidence type="ECO:0000313" key="2">
    <source>
        <dbReference type="EMBL" id="KRM33539.1"/>
    </source>
</evidence>
<dbReference type="RefSeq" id="WP_057002611.1">
    <property type="nucleotide sequence ID" value="NZ_AZGA01000049.1"/>
</dbReference>
<gene>
    <name evidence="2" type="ORF">FC83_GL002790</name>
</gene>
<dbReference type="AlphaFoldDB" id="A0A0R1Y2J2"/>
<comment type="caution">
    <text evidence="2">The sequence shown here is derived from an EMBL/GenBank/DDBJ whole genome shotgun (WGS) entry which is preliminary data.</text>
</comment>
<evidence type="ECO:0008006" key="4">
    <source>
        <dbReference type="Google" id="ProtNLM"/>
    </source>
</evidence>
<accession>A0A0R1Y2J2</accession>
<evidence type="ECO:0000313" key="3">
    <source>
        <dbReference type="Proteomes" id="UP000051236"/>
    </source>
</evidence>
<organism evidence="2 3">
    <name type="scientific">Agrilactobacillus composti DSM 18527 = JCM 14202</name>
    <dbReference type="NCBI Taxonomy" id="1423734"/>
    <lineage>
        <taxon>Bacteria</taxon>
        <taxon>Bacillati</taxon>
        <taxon>Bacillota</taxon>
        <taxon>Bacilli</taxon>
        <taxon>Lactobacillales</taxon>
        <taxon>Lactobacillaceae</taxon>
        <taxon>Agrilactobacillus</taxon>
    </lineage>
</organism>
<keyword evidence="1" id="KW-1133">Transmembrane helix</keyword>
<dbReference type="EMBL" id="AZGA01000049">
    <property type="protein sequence ID" value="KRM33539.1"/>
    <property type="molecule type" value="Genomic_DNA"/>
</dbReference>
<dbReference type="eggNOG" id="COG1302">
    <property type="taxonomic scope" value="Bacteria"/>
</dbReference>
<sequence length="181" mass="19903">MRKTSKILLSLVALFGLLQVVWFAGLVYPIPTLRAWLAPWRQNIIYQNVGLGLAAFSALVFLTLLLIALFRRQTTRQLSFDSNKGQLNIDQGAVAKTIRHTVAENYPVQNVDVAVRLVKRQKAAVATVDAVLFHSDNLVGISQAIKQDVVTQLQHSLGVPVKKVTVNLQAATEGRPAARVI</sequence>
<evidence type="ECO:0000256" key="1">
    <source>
        <dbReference type="SAM" id="Phobius"/>
    </source>
</evidence>
<name>A0A0R1Y2J2_9LACO</name>
<feature type="transmembrane region" description="Helical" evidence="1">
    <location>
        <begin position="45"/>
        <end position="70"/>
    </location>
</feature>